<evidence type="ECO:0000313" key="8">
    <source>
        <dbReference type="Proteomes" id="UP000326950"/>
    </source>
</evidence>
<dbReference type="InterPro" id="IPR012941">
    <property type="entry name" value="Phe_hydrox_C_dim_dom"/>
</dbReference>
<evidence type="ECO:0000256" key="1">
    <source>
        <dbReference type="ARBA" id="ARBA00007801"/>
    </source>
</evidence>
<comment type="similarity">
    <text evidence="1">Belongs to the PheA/TfdB FAD monooxygenase family.</text>
</comment>
<feature type="domain" description="Phenol hydroxylase-like C-terminal dimerisation" evidence="6">
    <location>
        <begin position="457"/>
        <end position="634"/>
    </location>
</feature>
<keyword evidence="8" id="KW-1185">Reference proteome</keyword>
<dbReference type="SUPFAM" id="SSF54373">
    <property type="entry name" value="FAD-linked reductases, C-terminal domain"/>
    <property type="match status" value="1"/>
</dbReference>
<dbReference type="PANTHER" id="PTHR43004">
    <property type="entry name" value="TRK SYSTEM POTASSIUM UPTAKE PROTEIN"/>
    <property type="match status" value="1"/>
</dbReference>
<dbReference type="SUPFAM" id="SSF52833">
    <property type="entry name" value="Thioredoxin-like"/>
    <property type="match status" value="1"/>
</dbReference>
<dbReference type="Proteomes" id="UP000326950">
    <property type="component" value="Unassembled WGS sequence"/>
</dbReference>
<evidence type="ECO:0000256" key="3">
    <source>
        <dbReference type="ARBA" id="ARBA00022827"/>
    </source>
</evidence>
<name>A0A5N6UV38_ASPTM</name>
<protein>
    <submittedName>
        <fullName evidence="7">FAD binding domain-containing protein</fullName>
    </submittedName>
</protein>
<evidence type="ECO:0000256" key="2">
    <source>
        <dbReference type="ARBA" id="ARBA00022630"/>
    </source>
</evidence>
<dbReference type="EMBL" id="ML738629">
    <property type="protein sequence ID" value="KAE8162444.1"/>
    <property type="molecule type" value="Genomic_DNA"/>
</dbReference>
<dbReference type="Gene3D" id="3.40.30.20">
    <property type="match status" value="1"/>
</dbReference>
<dbReference type="OrthoDB" id="1716816at2759"/>
<gene>
    <name evidence="7" type="ORF">BDV40DRAFT_312465</name>
</gene>
<dbReference type="SUPFAM" id="SSF51905">
    <property type="entry name" value="FAD/NAD(P)-binding domain"/>
    <property type="match status" value="1"/>
</dbReference>
<reference evidence="7 8" key="1">
    <citation type="submission" date="2019-04" db="EMBL/GenBank/DDBJ databases">
        <title>Friends and foes A comparative genomics study of 23 Aspergillus species from section Flavi.</title>
        <authorList>
            <consortium name="DOE Joint Genome Institute"/>
            <person name="Kjaerbolling I."/>
            <person name="Vesth T."/>
            <person name="Frisvad J.C."/>
            <person name="Nybo J.L."/>
            <person name="Theobald S."/>
            <person name="Kildgaard S."/>
            <person name="Isbrandt T."/>
            <person name="Kuo A."/>
            <person name="Sato A."/>
            <person name="Lyhne E.K."/>
            <person name="Kogle M.E."/>
            <person name="Wiebenga A."/>
            <person name="Kun R.S."/>
            <person name="Lubbers R.J."/>
            <person name="Makela M.R."/>
            <person name="Barry K."/>
            <person name="Chovatia M."/>
            <person name="Clum A."/>
            <person name="Daum C."/>
            <person name="Haridas S."/>
            <person name="He G."/>
            <person name="LaButti K."/>
            <person name="Lipzen A."/>
            <person name="Mondo S."/>
            <person name="Riley R."/>
            <person name="Salamov A."/>
            <person name="Simmons B.A."/>
            <person name="Magnuson J.K."/>
            <person name="Henrissat B."/>
            <person name="Mortensen U.H."/>
            <person name="Larsen T.O."/>
            <person name="Devries R.P."/>
            <person name="Grigoriev I.V."/>
            <person name="Machida M."/>
            <person name="Baker S.E."/>
            <person name="Andersen M.R."/>
        </authorList>
    </citation>
    <scope>NUCLEOTIDE SEQUENCE [LARGE SCALE GENOMIC DNA]</scope>
    <source>
        <strain evidence="7 8">CBS 117626</strain>
    </source>
</reference>
<proteinExistence type="inferred from homology"/>
<dbReference type="AlphaFoldDB" id="A0A5N6UV38"/>
<dbReference type="Pfam" id="PF07976">
    <property type="entry name" value="Phe_hydrox_dim"/>
    <property type="match status" value="1"/>
</dbReference>
<feature type="domain" description="FAD-binding" evidence="5">
    <location>
        <begin position="27"/>
        <end position="411"/>
    </location>
</feature>
<accession>A0A5N6UV38</accession>
<dbReference type="GO" id="GO:0071949">
    <property type="term" value="F:FAD binding"/>
    <property type="evidence" value="ECO:0007669"/>
    <property type="project" value="InterPro"/>
</dbReference>
<dbReference type="GO" id="GO:0016709">
    <property type="term" value="F:oxidoreductase activity, acting on paired donors, with incorporation or reduction of molecular oxygen, NAD(P)H as one donor, and incorporation of one atom of oxygen"/>
    <property type="evidence" value="ECO:0007669"/>
    <property type="project" value="UniProtKB-ARBA"/>
</dbReference>
<organism evidence="7 8">
    <name type="scientific">Aspergillus tamarii</name>
    <dbReference type="NCBI Taxonomy" id="41984"/>
    <lineage>
        <taxon>Eukaryota</taxon>
        <taxon>Fungi</taxon>
        <taxon>Dikarya</taxon>
        <taxon>Ascomycota</taxon>
        <taxon>Pezizomycotina</taxon>
        <taxon>Eurotiomycetes</taxon>
        <taxon>Eurotiomycetidae</taxon>
        <taxon>Eurotiales</taxon>
        <taxon>Aspergillaceae</taxon>
        <taxon>Aspergillus</taxon>
        <taxon>Aspergillus subgen. Circumdati</taxon>
    </lineage>
</organism>
<dbReference type="Gene3D" id="3.30.9.10">
    <property type="entry name" value="D-Amino Acid Oxidase, subunit A, domain 2"/>
    <property type="match status" value="1"/>
</dbReference>
<dbReference type="InterPro" id="IPR036249">
    <property type="entry name" value="Thioredoxin-like_sf"/>
</dbReference>
<evidence type="ECO:0000256" key="4">
    <source>
        <dbReference type="ARBA" id="ARBA00023002"/>
    </source>
</evidence>
<evidence type="ECO:0000313" key="7">
    <source>
        <dbReference type="EMBL" id="KAE8162444.1"/>
    </source>
</evidence>
<keyword evidence="2" id="KW-0285">Flavoprotein</keyword>
<dbReference type="InterPro" id="IPR036188">
    <property type="entry name" value="FAD/NAD-bd_sf"/>
</dbReference>
<dbReference type="CDD" id="cd02979">
    <property type="entry name" value="PHOX_C"/>
    <property type="match status" value="1"/>
</dbReference>
<sequence length="637" mass="72245">MTELPFCWAPLPRLSPDIAKTEGEYRYEIIIVGAGPAGLMLKYLLSHYGLSDESVLCIDDKPKRLDRGQADGLQPRTMEVLQSLGLADRILHSGRHLWEFAFWERTKGKFIKRSFIAPTMTEEARYKQVITINQGLVEKEFEDGLLRYGGKGVQRNSKLVDVYFDDDENPELPITAQVDVNGMRRTYRTKFLVAADGAHSTVRKCTGFHMHGESREDVWGVIDLVADTDFPDIQRRCFVQSEAGSIFVVPREQIYPGRYLTRLYVELKDLTENEVCRDGDPHKMRRDFVSRDIIMRRIVEAFQPYYFRTKRDQDIHWWSSYQIGQRMLERFIIEDSSGLGRIFFVGDACHTHSPKAGQGMNVSMMDSYNLSWKLAYSVLGLTPQATSLQNSIPILETYHTERFSVAQQLIYFDRNYSTMFSGEKEIASGCNSHRSIALSKFIETHKGSNEFTSGCGVEYPESVLTKKLFHGPQEDPLLGTGALKAGKRLPDLRLKRYADGSHCNLHDDLPSNGCFRLLCFTSTDLLDPAGKSVQALCHLSSATLPRFPSPTIEQLVIYPATLGAFEWEHIPRGIRDWSEMRFYSGYDVSDAYAVYGLNPAQGALAVLRPDGYIGVVGMLTDLDRIDRYLEGCIATIT</sequence>
<dbReference type="InterPro" id="IPR002938">
    <property type="entry name" value="FAD-bd"/>
</dbReference>
<dbReference type="Pfam" id="PF01494">
    <property type="entry name" value="FAD_binding_3"/>
    <property type="match status" value="1"/>
</dbReference>
<dbReference type="PANTHER" id="PTHR43004:SF15">
    <property type="entry name" value="MONOOXYGENASE, PUTATIVE (AFU_ORTHOLOGUE AFUA_6G03030)-RELATED"/>
    <property type="match status" value="1"/>
</dbReference>
<dbReference type="InterPro" id="IPR050641">
    <property type="entry name" value="RIFMO-like"/>
</dbReference>
<dbReference type="InterPro" id="IPR038220">
    <property type="entry name" value="PHOX_C_sf"/>
</dbReference>
<dbReference type="Gene3D" id="3.50.50.60">
    <property type="entry name" value="FAD/NAD(P)-binding domain"/>
    <property type="match status" value="1"/>
</dbReference>
<evidence type="ECO:0000259" key="5">
    <source>
        <dbReference type="Pfam" id="PF01494"/>
    </source>
</evidence>
<keyword evidence="3" id="KW-0274">FAD</keyword>
<evidence type="ECO:0000259" key="6">
    <source>
        <dbReference type="Pfam" id="PF07976"/>
    </source>
</evidence>
<dbReference type="PRINTS" id="PR00420">
    <property type="entry name" value="RNGMNOXGNASE"/>
</dbReference>
<keyword evidence="4" id="KW-0560">Oxidoreductase</keyword>